<evidence type="ECO:0000256" key="1">
    <source>
        <dbReference type="ARBA" id="ARBA00022722"/>
    </source>
</evidence>
<organism evidence="5 6">
    <name type="scientific">Rotaria magnacalcarata</name>
    <dbReference type="NCBI Taxonomy" id="392030"/>
    <lineage>
        <taxon>Eukaryota</taxon>
        <taxon>Metazoa</taxon>
        <taxon>Spiralia</taxon>
        <taxon>Gnathifera</taxon>
        <taxon>Rotifera</taxon>
        <taxon>Eurotatoria</taxon>
        <taxon>Bdelloidea</taxon>
        <taxon>Philodinida</taxon>
        <taxon>Philodinidae</taxon>
        <taxon>Rotaria</taxon>
    </lineage>
</organism>
<dbReference type="InterPro" id="IPR051274">
    <property type="entry name" value="3-5_Exoribonuclease"/>
</dbReference>
<dbReference type="PANTHER" id="PTHR23044">
    <property type="entry name" value="3'-5' EXONUCLEASE ERI1-RELATED"/>
    <property type="match status" value="1"/>
</dbReference>
<dbReference type="InterPro" id="IPR036361">
    <property type="entry name" value="SAP_dom_sf"/>
</dbReference>
<protein>
    <recommendedName>
        <fullName evidence="4">Exonuclease domain-containing protein</fullName>
    </recommendedName>
</protein>
<evidence type="ECO:0000256" key="2">
    <source>
        <dbReference type="ARBA" id="ARBA00022801"/>
    </source>
</evidence>
<dbReference type="CDD" id="cd06133">
    <property type="entry name" value="ERI-1_3'hExo_like"/>
    <property type="match status" value="1"/>
</dbReference>
<dbReference type="Gene3D" id="1.10.720.30">
    <property type="entry name" value="SAP domain"/>
    <property type="match status" value="1"/>
</dbReference>
<dbReference type="InterPro" id="IPR047201">
    <property type="entry name" value="ERI-1_3'hExo-like"/>
</dbReference>
<dbReference type="Gene3D" id="3.30.420.10">
    <property type="entry name" value="Ribonuclease H-like superfamily/Ribonuclease H"/>
    <property type="match status" value="1"/>
</dbReference>
<dbReference type="AlphaFoldDB" id="A0A814PA02"/>
<sequence length="376" mass="43393">MASFGQVDFVNSWNSPFTVLNMTEQEINRFPHSTLVIELGKRNLSTSGNTHILKKRLKQNVACSTKEVIQQSYEFLAIIDFEATCMENPPPPQHYVQEIIEFPIVLIDVTQQRIIDTFHSYCRPIIHPILSDYCKKLTRIAQEQVNSAPVFAEVFANAEKWLNDRELLPFQKRKCLFVTDSPSDFNKYLSMQCNITNIVYPMWAHRWVNIKTTFSAFYSTTSGRIRNMLEQLGLRLEGHLHSGLDDAINIARIVIELIKDGCLLAPNEFYHSSTTNSRERERLPTMEAQSSRMVCLNCSRSHSETQRSCLRYENQHRQNGTCTERKRKPVSRYSFISIDQSGTPLNISSLLEFPLLNATSSVPDVDLHHNKRFIKK</sequence>
<dbReference type="PANTHER" id="PTHR23044:SF61">
    <property type="entry name" value="3'-5' EXORIBONUCLEASE 1-RELATED"/>
    <property type="match status" value="1"/>
</dbReference>
<reference evidence="5" key="1">
    <citation type="submission" date="2021-02" db="EMBL/GenBank/DDBJ databases">
        <authorList>
            <person name="Nowell W R."/>
        </authorList>
    </citation>
    <scope>NUCLEOTIDE SEQUENCE</scope>
</reference>
<evidence type="ECO:0000313" key="6">
    <source>
        <dbReference type="Proteomes" id="UP000663855"/>
    </source>
</evidence>
<keyword evidence="1" id="KW-0540">Nuclease</keyword>
<dbReference type="InterPro" id="IPR013520">
    <property type="entry name" value="Ribonucl_H"/>
</dbReference>
<evidence type="ECO:0000256" key="3">
    <source>
        <dbReference type="ARBA" id="ARBA00022839"/>
    </source>
</evidence>
<dbReference type="SMART" id="SM00479">
    <property type="entry name" value="EXOIII"/>
    <property type="match status" value="1"/>
</dbReference>
<dbReference type="Pfam" id="PF00929">
    <property type="entry name" value="RNase_T"/>
    <property type="match status" value="1"/>
</dbReference>
<name>A0A814PA02_9BILA</name>
<evidence type="ECO:0000259" key="4">
    <source>
        <dbReference type="SMART" id="SM00479"/>
    </source>
</evidence>
<comment type="caution">
    <text evidence="5">The sequence shown here is derived from an EMBL/GenBank/DDBJ whole genome shotgun (WGS) entry which is preliminary data.</text>
</comment>
<gene>
    <name evidence="5" type="ORF">CJN711_LOCUS7260</name>
</gene>
<dbReference type="GO" id="GO:0000175">
    <property type="term" value="F:3'-5'-RNA exonuclease activity"/>
    <property type="evidence" value="ECO:0007669"/>
    <property type="project" value="InterPro"/>
</dbReference>
<keyword evidence="2" id="KW-0378">Hydrolase</keyword>
<dbReference type="GO" id="GO:0005730">
    <property type="term" value="C:nucleolus"/>
    <property type="evidence" value="ECO:0007669"/>
    <property type="project" value="TreeGrafter"/>
</dbReference>
<accession>A0A814PA02</accession>
<dbReference type="SUPFAM" id="SSF53098">
    <property type="entry name" value="Ribonuclease H-like"/>
    <property type="match status" value="1"/>
</dbReference>
<dbReference type="EMBL" id="CAJNOV010002439">
    <property type="protein sequence ID" value="CAF1103297.1"/>
    <property type="molecule type" value="Genomic_DNA"/>
</dbReference>
<feature type="domain" description="Exonuclease" evidence="4">
    <location>
        <begin position="75"/>
        <end position="263"/>
    </location>
</feature>
<dbReference type="GO" id="GO:0003676">
    <property type="term" value="F:nucleic acid binding"/>
    <property type="evidence" value="ECO:0007669"/>
    <property type="project" value="InterPro"/>
</dbReference>
<evidence type="ECO:0000313" key="5">
    <source>
        <dbReference type="EMBL" id="CAF1103297.1"/>
    </source>
</evidence>
<dbReference type="GO" id="GO:0005737">
    <property type="term" value="C:cytoplasm"/>
    <property type="evidence" value="ECO:0007669"/>
    <property type="project" value="TreeGrafter"/>
</dbReference>
<dbReference type="InterPro" id="IPR036397">
    <property type="entry name" value="RNaseH_sf"/>
</dbReference>
<keyword evidence="3" id="KW-0269">Exonuclease</keyword>
<dbReference type="InterPro" id="IPR012337">
    <property type="entry name" value="RNaseH-like_sf"/>
</dbReference>
<dbReference type="Proteomes" id="UP000663855">
    <property type="component" value="Unassembled WGS sequence"/>
</dbReference>
<proteinExistence type="predicted"/>